<name>A0A8D4VTB8_9GAMM</name>
<organism evidence="7 8">
    <name type="scientific">Methylogaea oryzae</name>
    <dbReference type="NCBI Taxonomy" id="1295382"/>
    <lineage>
        <taxon>Bacteria</taxon>
        <taxon>Pseudomonadati</taxon>
        <taxon>Pseudomonadota</taxon>
        <taxon>Gammaproteobacteria</taxon>
        <taxon>Methylococcales</taxon>
        <taxon>Methylococcaceae</taxon>
        <taxon>Methylogaea</taxon>
    </lineage>
</organism>
<proteinExistence type="predicted"/>
<sequence>MTRHFRSDLATLQQHWRQDAPAGFLVFLVALPLCLGIAIASGFPPMAGIITAVVGGLLVSRLGSSQLAVTGPAAGLIVVILAAVESLGQGDDMAGYHRTLAAIVVAGLIQIALGYFKAGRLSAFFPLPVVHGMLAAIGIIIMAKQLHVLMGVHSKAATLLQAIGEVPSSLVHFNPQIAAIGAVCLAILLLWPLVSHPALKRIPAPLLVVASGLLLGQFFELDHYRTFFSLPPFEYSLGPQYLLPVPDNFFDNFYAPDFSQVFSTRFWGAVISICLVGSLETLLVGTAVDKLDPERRSSDLNRDLVAVGVGNAVAGLLGGLPMIVEIVRSSTAIENGAKSAWTNFFHGAFLLLFVALFPRLLHEIPLASLAALLVYTGYRLASPSTFAAIAEVGAGPLAVFVVTIVGVLATDLLMGVLIGIAAKLLLTLLSGVSPANLLKLAYRIERRGDGGYHITVSGAAIFSNFIALKTELAALPAGGSIVFDLSESDLIDHTVMDLIDEFRRDYTAKGGACRIHGLENHKAASDHPLAARKRDGR</sequence>
<feature type="transmembrane region" description="Helical" evidence="5">
    <location>
        <begin position="386"/>
        <end position="409"/>
    </location>
</feature>
<dbReference type="AlphaFoldDB" id="A0A8D4VTB8"/>
<evidence type="ECO:0000313" key="7">
    <source>
        <dbReference type="EMBL" id="BBL72222.1"/>
    </source>
</evidence>
<dbReference type="InterPro" id="IPR011547">
    <property type="entry name" value="SLC26A/SulP_dom"/>
</dbReference>
<dbReference type="GO" id="GO:0055085">
    <property type="term" value="P:transmembrane transport"/>
    <property type="evidence" value="ECO:0007669"/>
    <property type="project" value="InterPro"/>
</dbReference>
<feature type="transmembrane region" description="Helical" evidence="5">
    <location>
        <begin position="46"/>
        <end position="62"/>
    </location>
</feature>
<dbReference type="GO" id="GO:0016020">
    <property type="term" value="C:membrane"/>
    <property type="evidence" value="ECO:0007669"/>
    <property type="project" value="UniProtKB-SubCell"/>
</dbReference>
<dbReference type="InterPro" id="IPR001902">
    <property type="entry name" value="SLC26A/SulP_fam"/>
</dbReference>
<dbReference type="RefSeq" id="WP_054774466.1">
    <property type="nucleotide sequence ID" value="NZ_AP019782.1"/>
</dbReference>
<dbReference type="PANTHER" id="PTHR11814">
    <property type="entry name" value="SULFATE TRANSPORTER"/>
    <property type="match status" value="1"/>
</dbReference>
<feature type="transmembrane region" description="Helical" evidence="5">
    <location>
        <begin position="266"/>
        <end position="284"/>
    </location>
</feature>
<evidence type="ECO:0000259" key="6">
    <source>
        <dbReference type="Pfam" id="PF00916"/>
    </source>
</evidence>
<protein>
    <submittedName>
        <fullName evidence="7">Sulfate transporter</fullName>
    </submittedName>
</protein>
<evidence type="ECO:0000256" key="5">
    <source>
        <dbReference type="SAM" id="Phobius"/>
    </source>
</evidence>
<evidence type="ECO:0000256" key="4">
    <source>
        <dbReference type="ARBA" id="ARBA00023136"/>
    </source>
</evidence>
<gene>
    <name evidence="7" type="ORF">MoryE10_28280</name>
</gene>
<dbReference type="Pfam" id="PF00916">
    <property type="entry name" value="Sulfate_transp"/>
    <property type="match status" value="1"/>
</dbReference>
<feature type="transmembrane region" description="Helical" evidence="5">
    <location>
        <begin position="67"/>
        <end position="84"/>
    </location>
</feature>
<evidence type="ECO:0000256" key="2">
    <source>
        <dbReference type="ARBA" id="ARBA00022692"/>
    </source>
</evidence>
<feature type="transmembrane region" description="Helical" evidence="5">
    <location>
        <begin position="202"/>
        <end position="219"/>
    </location>
</feature>
<evidence type="ECO:0000256" key="1">
    <source>
        <dbReference type="ARBA" id="ARBA00004141"/>
    </source>
</evidence>
<accession>A0A8D4VTB8</accession>
<feature type="transmembrane region" description="Helical" evidence="5">
    <location>
        <begin position="21"/>
        <end position="40"/>
    </location>
</feature>
<dbReference type="Proteomes" id="UP000824988">
    <property type="component" value="Chromosome"/>
</dbReference>
<reference evidence="7" key="1">
    <citation type="submission" date="2019-06" db="EMBL/GenBank/DDBJ databases">
        <title>Complete genome sequence of Methylogaea oryzae strain JCM16910.</title>
        <authorList>
            <person name="Asakawa S."/>
        </authorList>
    </citation>
    <scope>NUCLEOTIDE SEQUENCE</scope>
    <source>
        <strain evidence="7">E10</strain>
    </source>
</reference>
<dbReference type="EMBL" id="AP019782">
    <property type="protein sequence ID" value="BBL72222.1"/>
    <property type="molecule type" value="Genomic_DNA"/>
</dbReference>
<dbReference type="SUPFAM" id="SSF52091">
    <property type="entry name" value="SpoIIaa-like"/>
    <property type="match status" value="1"/>
</dbReference>
<keyword evidence="4 5" id="KW-0472">Membrane</keyword>
<keyword evidence="8" id="KW-1185">Reference proteome</keyword>
<feature type="transmembrane region" description="Helical" evidence="5">
    <location>
        <begin position="123"/>
        <end position="143"/>
    </location>
</feature>
<dbReference type="InterPro" id="IPR036513">
    <property type="entry name" value="STAS_dom_sf"/>
</dbReference>
<feature type="transmembrane region" description="Helical" evidence="5">
    <location>
        <begin position="304"/>
        <end position="324"/>
    </location>
</feature>
<feature type="transmembrane region" description="Helical" evidence="5">
    <location>
        <begin position="96"/>
        <end position="116"/>
    </location>
</feature>
<feature type="transmembrane region" description="Helical" evidence="5">
    <location>
        <begin position="344"/>
        <end position="374"/>
    </location>
</feature>
<evidence type="ECO:0000256" key="3">
    <source>
        <dbReference type="ARBA" id="ARBA00022989"/>
    </source>
</evidence>
<evidence type="ECO:0000313" key="8">
    <source>
        <dbReference type="Proteomes" id="UP000824988"/>
    </source>
</evidence>
<keyword evidence="3 5" id="KW-1133">Transmembrane helix</keyword>
<feature type="transmembrane region" description="Helical" evidence="5">
    <location>
        <begin position="177"/>
        <end position="195"/>
    </location>
</feature>
<comment type="subcellular location">
    <subcellularLocation>
        <location evidence="1">Membrane</location>
        <topology evidence="1">Multi-pass membrane protein</topology>
    </subcellularLocation>
</comment>
<feature type="domain" description="SLC26A/SulP transporter" evidence="6">
    <location>
        <begin position="17"/>
        <end position="401"/>
    </location>
</feature>
<dbReference type="KEGG" id="moz:MoryE10_28280"/>
<feature type="transmembrane region" description="Helical" evidence="5">
    <location>
        <begin position="415"/>
        <end position="438"/>
    </location>
</feature>
<keyword evidence="2 5" id="KW-0812">Transmembrane</keyword>